<evidence type="ECO:0000313" key="2">
    <source>
        <dbReference type="Proteomes" id="UP001239111"/>
    </source>
</evidence>
<reference evidence="1" key="1">
    <citation type="submission" date="2023-04" db="EMBL/GenBank/DDBJ databases">
        <title>A chromosome-level genome assembly of the parasitoid wasp Eretmocerus hayati.</title>
        <authorList>
            <person name="Zhong Y."/>
            <person name="Liu S."/>
            <person name="Liu Y."/>
        </authorList>
    </citation>
    <scope>NUCLEOTIDE SEQUENCE</scope>
    <source>
        <strain evidence="1">ZJU_SS_LIU_2023</strain>
    </source>
</reference>
<accession>A0ACC2NMQ1</accession>
<comment type="caution">
    <text evidence="1">The sequence shown here is derived from an EMBL/GenBank/DDBJ whole genome shotgun (WGS) entry which is preliminary data.</text>
</comment>
<protein>
    <submittedName>
        <fullName evidence="1">Uncharacterized protein</fullName>
    </submittedName>
</protein>
<dbReference type="EMBL" id="CM056743">
    <property type="protein sequence ID" value="KAJ8670830.1"/>
    <property type="molecule type" value="Genomic_DNA"/>
</dbReference>
<gene>
    <name evidence="1" type="ORF">QAD02_002089</name>
</gene>
<sequence length="127" mass="14654">MNDTTVERVGKRLGKISIYSGKEKEVGKIREVIFEMEEERSEGRRVADLEARLAAARLQQLQARETDRKLRKQLGRQRCDEYFARSRQEKEVRKATSTIRWSTGPKCPRCGTVGTCNPDDCVYKNSN</sequence>
<keyword evidence="2" id="KW-1185">Reference proteome</keyword>
<name>A0ACC2NMQ1_9HYME</name>
<proteinExistence type="predicted"/>
<organism evidence="1 2">
    <name type="scientific">Eretmocerus hayati</name>
    <dbReference type="NCBI Taxonomy" id="131215"/>
    <lineage>
        <taxon>Eukaryota</taxon>
        <taxon>Metazoa</taxon>
        <taxon>Ecdysozoa</taxon>
        <taxon>Arthropoda</taxon>
        <taxon>Hexapoda</taxon>
        <taxon>Insecta</taxon>
        <taxon>Pterygota</taxon>
        <taxon>Neoptera</taxon>
        <taxon>Endopterygota</taxon>
        <taxon>Hymenoptera</taxon>
        <taxon>Apocrita</taxon>
        <taxon>Proctotrupomorpha</taxon>
        <taxon>Chalcidoidea</taxon>
        <taxon>Aphelinidae</taxon>
        <taxon>Aphelininae</taxon>
        <taxon>Eretmocerus</taxon>
    </lineage>
</organism>
<evidence type="ECO:0000313" key="1">
    <source>
        <dbReference type="EMBL" id="KAJ8670830.1"/>
    </source>
</evidence>
<dbReference type="Proteomes" id="UP001239111">
    <property type="component" value="Chromosome 3"/>
</dbReference>